<dbReference type="CDD" id="cd09992">
    <property type="entry name" value="HDAC_classII"/>
    <property type="match status" value="1"/>
</dbReference>
<dbReference type="EMBL" id="CAFBPS010000017">
    <property type="protein sequence ID" value="CAB5023371.1"/>
    <property type="molecule type" value="Genomic_DNA"/>
</dbReference>
<evidence type="ECO:0000313" key="2">
    <source>
        <dbReference type="EMBL" id="CAB4726729.1"/>
    </source>
</evidence>
<evidence type="ECO:0000259" key="1">
    <source>
        <dbReference type="Pfam" id="PF00850"/>
    </source>
</evidence>
<dbReference type="InterPro" id="IPR000286">
    <property type="entry name" value="HDACs"/>
</dbReference>
<accession>A0A6J7FFR5</accession>
<sequence>MSILFATHEAYLDHLNGPQHQERPQRLGAVIDGSREAGINDALIALVPEPATREQILRVHTPAHVDRIESVVQAGGGRLDPDTRASSGSWKAAMLAAGAGLTAIRALQNGQADSAFCAVRPPGHHATKTETMGFCLFSNVAVAAAALADAGERVLIVDFDAHHGNGTQDIFYDDPRVLFVSLHQWPLYPGTGWYDETGVGEGLGYTMNIPLPPQTTGDVYLAAFDQLILPISEKFAPTWLIVSAGFDAHRNDPITQMGLSSGDYPLMMQRILQLVPAGRRLVMLEGGYDLDALRMSTASTLAAMVGEHHSEEQATTGGPAESVDQLAVIVSYWKDQI</sequence>
<evidence type="ECO:0000313" key="5">
    <source>
        <dbReference type="EMBL" id="CAB5023371.1"/>
    </source>
</evidence>
<proteinExistence type="predicted"/>
<dbReference type="SUPFAM" id="SSF52768">
    <property type="entry name" value="Arginase/deacetylase"/>
    <property type="match status" value="1"/>
</dbReference>
<dbReference type="PANTHER" id="PTHR10625:SF10">
    <property type="entry name" value="HISTONE DEACETYLASE HDAC1"/>
    <property type="match status" value="1"/>
</dbReference>
<dbReference type="PRINTS" id="PR01270">
    <property type="entry name" value="HDASUPER"/>
</dbReference>
<evidence type="ECO:0000313" key="3">
    <source>
        <dbReference type="EMBL" id="CAB4855585.1"/>
    </source>
</evidence>
<organism evidence="4">
    <name type="scientific">freshwater metagenome</name>
    <dbReference type="NCBI Taxonomy" id="449393"/>
    <lineage>
        <taxon>unclassified sequences</taxon>
        <taxon>metagenomes</taxon>
        <taxon>ecological metagenomes</taxon>
    </lineage>
</organism>
<dbReference type="EMBL" id="CAEZYH010000075">
    <property type="protein sequence ID" value="CAB4726729.1"/>
    <property type="molecule type" value="Genomic_DNA"/>
</dbReference>
<dbReference type="EMBL" id="CAFBMF010000018">
    <property type="protein sequence ID" value="CAB4892315.1"/>
    <property type="molecule type" value="Genomic_DNA"/>
</dbReference>
<dbReference type="InterPro" id="IPR023696">
    <property type="entry name" value="Ureohydrolase_dom_sf"/>
</dbReference>
<dbReference type="GO" id="GO:0004407">
    <property type="term" value="F:histone deacetylase activity"/>
    <property type="evidence" value="ECO:0007669"/>
    <property type="project" value="TreeGrafter"/>
</dbReference>
<dbReference type="Gene3D" id="3.40.800.20">
    <property type="entry name" value="Histone deacetylase domain"/>
    <property type="match status" value="1"/>
</dbReference>
<dbReference type="EMBL" id="CAFBLJ010000002">
    <property type="protein sequence ID" value="CAB4855585.1"/>
    <property type="molecule type" value="Genomic_DNA"/>
</dbReference>
<dbReference type="AlphaFoldDB" id="A0A6J7FFR5"/>
<dbReference type="GO" id="GO:0040029">
    <property type="term" value="P:epigenetic regulation of gene expression"/>
    <property type="evidence" value="ECO:0007669"/>
    <property type="project" value="TreeGrafter"/>
</dbReference>
<dbReference type="Pfam" id="PF00850">
    <property type="entry name" value="Hist_deacetyl"/>
    <property type="match status" value="1"/>
</dbReference>
<feature type="domain" description="Histone deacetylase" evidence="1">
    <location>
        <begin position="20"/>
        <end position="303"/>
    </location>
</feature>
<dbReference type="PANTHER" id="PTHR10625">
    <property type="entry name" value="HISTONE DEACETYLASE HDAC1-RELATED"/>
    <property type="match status" value="1"/>
</dbReference>
<name>A0A6J7FFR5_9ZZZZ</name>
<dbReference type="InterPro" id="IPR037138">
    <property type="entry name" value="His_deacetylse_dom_sf"/>
</dbReference>
<protein>
    <submittedName>
        <fullName evidence="4">Unannotated protein</fullName>
    </submittedName>
</protein>
<reference evidence="4" key="1">
    <citation type="submission" date="2020-05" db="EMBL/GenBank/DDBJ databases">
        <authorList>
            <person name="Chiriac C."/>
            <person name="Salcher M."/>
            <person name="Ghai R."/>
            <person name="Kavagutti S V."/>
        </authorList>
    </citation>
    <scope>NUCLEOTIDE SEQUENCE</scope>
</reference>
<evidence type="ECO:0000313" key="4">
    <source>
        <dbReference type="EMBL" id="CAB4892315.1"/>
    </source>
</evidence>
<dbReference type="InterPro" id="IPR023801">
    <property type="entry name" value="His_deacetylse_dom"/>
</dbReference>
<gene>
    <name evidence="2" type="ORF">UFOPK2658_01443</name>
    <name evidence="3" type="ORF">UFOPK3304_00086</name>
    <name evidence="4" type="ORF">UFOPK3494_00453</name>
    <name evidence="5" type="ORF">UFOPK4134_00410</name>
</gene>